<evidence type="ECO:0000256" key="5">
    <source>
        <dbReference type="ARBA" id="ARBA00022676"/>
    </source>
</evidence>
<evidence type="ECO:0000256" key="4">
    <source>
        <dbReference type="ARBA" id="ARBA00020295"/>
    </source>
</evidence>
<organism evidence="10 11">
    <name type="scientific">Burkholderia metallica</name>
    <dbReference type="NCBI Taxonomy" id="488729"/>
    <lineage>
        <taxon>Bacteria</taxon>
        <taxon>Pseudomonadati</taxon>
        <taxon>Pseudomonadota</taxon>
        <taxon>Betaproteobacteria</taxon>
        <taxon>Burkholderiales</taxon>
        <taxon>Burkholderiaceae</taxon>
        <taxon>Burkholderia</taxon>
        <taxon>Burkholderia cepacia complex</taxon>
    </lineage>
</organism>
<evidence type="ECO:0000256" key="9">
    <source>
        <dbReference type="ARBA" id="ARBA00031501"/>
    </source>
</evidence>
<dbReference type="GO" id="GO:0004134">
    <property type="term" value="F:4-alpha-glucanotransferase activity"/>
    <property type="evidence" value="ECO:0007669"/>
    <property type="project" value="UniProtKB-EC"/>
</dbReference>
<dbReference type="InterPro" id="IPR003385">
    <property type="entry name" value="Glyco_hydro_77"/>
</dbReference>
<dbReference type="Gene3D" id="3.20.20.80">
    <property type="entry name" value="Glycosidases"/>
    <property type="match status" value="1"/>
</dbReference>
<evidence type="ECO:0000256" key="8">
    <source>
        <dbReference type="ARBA" id="ARBA00031423"/>
    </source>
</evidence>
<evidence type="ECO:0000256" key="7">
    <source>
        <dbReference type="ARBA" id="ARBA00023277"/>
    </source>
</evidence>
<evidence type="ECO:0000256" key="1">
    <source>
        <dbReference type="ARBA" id="ARBA00000439"/>
    </source>
</evidence>
<protein>
    <recommendedName>
        <fullName evidence="4">4-alpha-glucanotransferase</fullName>
        <ecNumber evidence="3">2.4.1.25</ecNumber>
    </recommendedName>
    <alternativeName>
        <fullName evidence="8">Amylomaltase</fullName>
    </alternativeName>
    <alternativeName>
        <fullName evidence="9">Disproportionating enzyme</fullName>
    </alternativeName>
</protein>
<proteinExistence type="inferred from homology"/>
<keyword evidence="5 10" id="KW-0328">Glycosyltransferase</keyword>
<dbReference type="InterPro" id="IPR017853">
    <property type="entry name" value="GH"/>
</dbReference>
<comment type="catalytic activity">
    <reaction evidence="1">
        <text>Transfers a segment of a (1-&gt;4)-alpha-D-glucan to a new position in an acceptor, which may be glucose or a (1-&gt;4)-alpha-D-glucan.</text>
        <dbReference type="EC" id="2.4.1.25"/>
    </reaction>
</comment>
<sequence>AALWRALQRAGCAPPEAAAPPADAPPVGAILAYVARSPSPLAILPLEDLLALDMQPNLPGPPCGHPNWRQRLPRAVDTLFDAAVRERIAAIAQARRTREPGP</sequence>
<comment type="caution">
    <text evidence="10">The sequence shown here is derived from an EMBL/GenBank/DDBJ whole genome shotgun (WGS) entry which is preliminary data.</text>
</comment>
<gene>
    <name evidence="10" type="ORF">QZM52_18965</name>
</gene>
<dbReference type="Proteomes" id="UP001171606">
    <property type="component" value="Unassembled WGS sequence"/>
</dbReference>
<dbReference type="EMBL" id="JAUJSQ010000006">
    <property type="protein sequence ID" value="MDN7933372.1"/>
    <property type="molecule type" value="Genomic_DNA"/>
</dbReference>
<dbReference type="RefSeq" id="WP_301756003.1">
    <property type="nucleotide sequence ID" value="NZ_JAUJSQ010000006.1"/>
</dbReference>
<comment type="similarity">
    <text evidence="2">Belongs to the disproportionating enzyme family.</text>
</comment>
<reference evidence="10" key="1">
    <citation type="submission" date="2023-07" db="EMBL/GenBank/DDBJ databases">
        <title>A collection of bacterial strains from the Burkholderia cepacia Research Laboratory and Repository.</title>
        <authorList>
            <person name="Lipuma J."/>
            <person name="Spilker T."/>
            <person name="Caverly L."/>
        </authorList>
    </citation>
    <scope>NUCLEOTIDE SEQUENCE</scope>
    <source>
        <strain evidence="10">AU42020</strain>
    </source>
</reference>
<keyword evidence="11" id="KW-1185">Reference proteome</keyword>
<feature type="non-terminal residue" evidence="10">
    <location>
        <position position="1"/>
    </location>
</feature>
<dbReference type="Pfam" id="PF02446">
    <property type="entry name" value="Glyco_hydro_77"/>
    <property type="match status" value="1"/>
</dbReference>
<evidence type="ECO:0000313" key="10">
    <source>
        <dbReference type="EMBL" id="MDN7933372.1"/>
    </source>
</evidence>
<evidence type="ECO:0000313" key="11">
    <source>
        <dbReference type="Proteomes" id="UP001171606"/>
    </source>
</evidence>
<keyword evidence="7" id="KW-0119">Carbohydrate metabolism</keyword>
<dbReference type="EC" id="2.4.1.25" evidence="3"/>
<dbReference type="SUPFAM" id="SSF51445">
    <property type="entry name" value="(Trans)glycosidases"/>
    <property type="match status" value="1"/>
</dbReference>
<keyword evidence="6 10" id="KW-0808">Transferase</keyword>
<evidence type="ECO:0000256" key="6">
    <source>
        <dbReference type="ARBA" id="ARBA00022679"/>
    </source>
</evidence>
<evidence type="ECO:0000256" key="2">
    <source>
        <dbReference type="ARBA" id="ARBA00005684"/>
    </source>
</evidence>
<accession>A0ABT8PEA1</accession>
<name>A0ABT8PEA1_9BURK</name>
<evidence type="ECO:0000256" key="3">
    <source>
        <dbReference type="ARBA" id="ARBA00012560"/>
    </source>
</evidence>